<evidence type="ECO:0000313" key="1">
    <source>
        <dbReference type="EMBL" id="RNA29525.1"/>
    </source>
</evidence>
<accession>A0A3M7S1M2</accession>
<dbReference type="AlphaFoldDB" id="A0A3M7S1M2"/>
<gene>
    <name evidence="1" type="ORF">BpHYR1_050020</name>
</gene>
<dbReference type="PANTHER" id="PTHR14492:SF4">
    <property type="entry name" value="CILIOGENESIS AND PLANAR POLARITY EFFECTOR 1"/>
    <property type="match status" value="1"/>
</dbReference>
<reference evidence="1 2" key="1">
    <citation type="journal article" date="2018" name="Sci. Rep.">
        <title>Genomic signatures of local adaptation to the degree of environmental predictability in rotifers.</title>
        <authorList>
            <person name="Franch-Gras L."/>
            <person name="Hahn C."/>
            <person name="Garcia-Roger E.M."/>
            <person name="Carmona M.J."/>
            <person name="Serra M."/>
            <person name="Gomez A."/>
        </authorList>
    </citation>
    <scope>NUCLEOTIDE SEQUENCE [LARGE SCALE GENOMIC DNA]</scope>
    <source>
        <strain evidence="1">HYR1</strain>
    </source>
</reference>
<dbReference type="Proteomes" id="UP000276133">
    <property type="component" value="Unassembled WGS sequence"/>
</dbReference>
<protein>
    <submittedName>
        <fullName evidence="1">Uncharacterized protein</fullName>
    </submittedName>
</protein>
<dbReference type="EMBL" id="REGN01002205">
    <property type="protein sequence ID" value="RNA29525.1"/>
    <property type="molecule type" value="Genomic_DNA"/>
</dbReference>
<proteinExistence type="predicted"/>
<dbReference type="SUPFAM" id="SSF69322">
    <property type="entry name" value="Tricorn protease domain 2"/>
    <property type="match status" value="1"/>
</dbReference>
<dbReference type="InterPro" id="IPR028236">
    <property type="entry name" value="CPLANE1"/>
</dbReference>
<comment type="caution">
    <text evidence="1">The sequence shown here is derived from an EMBL/GenBank/DDBJ whole genome shotgun (WGS) entry which is preliminary data.</text>
</comment>
<sequence length="425" mass="48427">MKVDLEIIYSCSIRKKKSCPKIRWIGKEKEKLYIMESQKVSSLDPNNGNVKRTSSRIKSYQKSIVSHNVTDNGIFFVAVLANGDILIWNKDTDAIKIVNGMPEFALKLNNHGPNVFLSNDAKKIILIRSSNKIFVWESEDTSSVAGNWSNIVAPKEIKTVEDSKELVIHVRFVQNSISGSLANCCFVFNHESKTRINILRIKWDNCNTKPSECRFNTMWISHEPKLENYLNQRGCDSKEKLDSQQNGKFEPLGTRGAYVLKISHNSDLAVIAVNQKKIENCLLLFFSLSNGKIRQVNLRNFGLNGSAQGRKYWIQELCWTYNDLFVAGISKHGALFLITRLGQPLFIHAFGKEINIGPALFLTIHPLILVRLFMLNKERNSLIKISLKRFQKKSLDKTRGPGGALIFILNMKKNRKNKKEQGQIN</sequence>
<keyword evidence="2" id="KW-1185">Reference proteome</keyword>
<organism evidence="1 2">
    <name type="scientific">Brachionus plicatilis</name>
    <name type="common">Marine rotifer</name>
    <name type="synonym">Brachionus muelleri</name>
    <dbReference type="NCBI Taxonomy" id="10195"/>
    <lineage>
        <taxon>Eukaryota</taxon>
        <taxon>Metazoa</taxon>
        <taxon>Spiralia</taxon>
        <taxon>Gnathifera</taxon>
        <taxon>Rotifera</taxon>
        <taxon>Eurotatoria</taxon>
        <taxon>Monogononta</taxon>
        <taxon>Pseudotrocha</taxon>
        <taxon>Ploima</taxon>
        <taxon>Brachionidae</taxon>
        <taxon>Brachionus</taxon>
    </lineage>
</organism>
<name>A0A3M7S1M2_BRAPC</name>
<evidence type="ECO:0000313" key="2">
    <source>
        <dbReference type="Proteomes" id="UP000276133"/>
    </source>
</evidence>
<dbReference type="OrthoDB" id="10072125at2759"/>
<dbReference type="PANTHER" id="PTHR14492">
    <property type="entry name" value="JBTS17"/>
    <property type="match status" value="1"/>
</dbReference>